<comment type="similarity">
    <text evidence="7">Belongs to the transglycosylase MltG family.</text>
</comment>
<evidence type="ECO:0000313" key="9">
    <source>
        <dbReference type="Proteomes" id="UP001319180"/>
    </source>
</evidence>
<dbReference type="Gene3D" id="3.30.160.60">
    <property type="entry name" value="Classic Zinc Finger"/>
    <property type="match status" value="1"/>
</dbReference>
<name>A0AAP2DEY5_9BACT</name>
<accession>A0AAP2DEY5</accession>
<dbReference type="Pfam" id="PF02618">
    <property type="entry name" value="YceG"/>
    <property type="match status" value="1"/>
</dbReference>
<dbReference type="EMBL" id="JAHESC010000053">
    <property type="protein sequence ID" value="MBT1690017.1"/>
    <property type="molecule type" value="Genomic_DNA"/>
</dbReference>
<keyword evidence="2 7" id="KW-0812">Transmembrane</keyword>
<protein>
    <recommendedName>
        <fullName evidence="7">Endolytic murein transglycosylase</fullName>
        <ecNumber evidence="7">4.2.2.29</ecNumber>
    </recommendedName>
    <alternativeName>
        <fullName evidence="7">Peptidoglycan lytic transglycosylase</fullName>
    </alternativeName>
    <alternativeName>
        <fullName evidence="7">Peptidoglycan polymerization terminase</fullName>
    </alternativeName>
</protein>
<feature type="site" description="Important for catalytic activity" evidence="7">
    <location>
        <position position="218"/>
    </location>
</feature>
<reference evidence="8 9" key="1">
    <citation type="submission" date="2021-05" db="EMBL/GenBank/DDBJ databases">
        <title>A Polyphasic approach of four new species of the genus Ohtaekwangia: Ohtaekwangia histidinii sp. nov., Ohtaekwangia cretensis sp. nov., Ohtaekwangia indiensis sp. nov., Ohtaekwangia reichenbachii sp. nov. from diverse environment.</title>
        <authorList>
            <person name="Octaviana S."/>
        </authorList>
    </citation>
    <scope>NUCLEOTIDE SEQUENCE [LARGE SCALE GENOMIC DNA]</scope>
    <source>
        <strain evidence="8 9">PWU37</strain>
    </source>
</reference>
<dbReference type="PANTHER" id="PTHR30518:SF2">
    <property type="entry name" value="ENDOLYTIC MUREIN TRANSGLYCOSYLASE"/>
    <property type="match status" value="1"/>
</dbReference>
<dbReference type="CDD" id="cd08010">
    <property type="entry name" value="MltG_like"/>
    <property type="match status" value="1"/>
</dbReference>
<evidence type="ECO:0000256" key="6">
    <source>
        <dbReference type="ARBA" id="ARBA00023316"/>
    </source>
</evidence>
<dbReference type="InterPro" id="IPR003770">
    <property type="entry name" value="MLTG-like"/>
</dbReference>
<keyword evidence="9" id="KW-1185">Reference proteome</keyword>
<dbReference type="GO" id="GO:0009252">
    <property type="term" value="P:peptidoglycan biosynthetic process"/>
    <property type="evidence" value="ECO:0007669"/>
    <property type="project" value="UniProtKB-UniRule"/>
</dbReference>
<keyword evidence="5 7" id="KW-0456">Lyase</keyword>
<dbReference type="AlphaFoldDB" id="A0AAP2DEY5"/>
<dbReference type="NCBIfam" id="TIGR00247">
    <property type="entry name" value="endolytic transglycosylase MltG"/>
    <property type="match status" value="1"/>
</dbReference>
<evidence type="ECO:0000256" key="7">
    <source>
        <dbReference type="HAMAP-Rule" id="MF_02065"/>
    </source>
</evidence>
<comment type="function">
    <text evidence="7">Functions as a peptidoglycan terminase that cleaves nascent peptidoglycan strands endolytically to terminate their elongation.</text>
</comment>
<dbReference type="Gene3D" id="3.30.1490.480">
    <property type="entry name" value="Endolytic murein transglycosylase"/>
    <property type="match status" value="1"/>
</dbReference>
<dbReference type="Proteomes" id="UP001319180">
    <property type="component" value="Unassembled WGS sequence"/>
</dbReference>
<sequence length="351" mass="40270">MKPNKRLVLFLVVSVLGISFAYYAYQIVYTPNILVQMENKLLVVDEKDSFKDLQAKLHKGRYVNDLISFSFLAKLTGYANQIKAGRYVLRSNMTNLEALRVLRAGKQEPVKITFNNVRLVKDLAERITRNLGMTPEEFEAAVVKFTMNNRDGFTKDNVLAMFIPNTYEVYYNISPDGLVNRMHEEYTRFWTPERIEKARKAGLTPMEISILASIVQAESIRKSEAPVIASLYLNRLRKGIALQADPTLVFAVGDFSLKRVLNGHKEIDSPYNTYKYPGLPPGPINMPEIHSLDAVLNYTPTDYYYMCAKEDFSGAHNFTNSYEEHMRNAARYQKALTIEQKKGEALRRQQH</sequence>
<evidence type="ECO:0000256" key="4">
    <source>
        <dbReference type="ARBA" id="ARBA00023136"/>
    </source>
</evidence>
<gene>
    <name evidence="7 8" type="primary">mltG</name>
    <name evidence="8" type="ORF">KK078_25865</name>
</gene>
<keyword evidence="3 7" id="KW-1133">Transmembrane helix</keyword>
<evidence type="ECO:0000256" key="5">
    <source>
        <dbReference type="ARBA" id="ARBA00023239"/>
    </source>
</evidence>
<keyword evidence="4 7" id="KW-0472">Membrane</keyword>
<evidence type="ECO:0000256" key="1">
    <source>
        <dbReference type="ARBA" id="ARBA00022475"/>
    </source>
</evidence>
<evidence type="ECO:0000313" key="8">
    <source>
        <dbReference type="EMBL" id="MBT1690017.1"/>
    </source>
</evidence>
<dbReference type="GO" id="GO:0071555">
    <property type="term" value="P:cell wall organization"/>
    <property type="evidence" value="ECO:0007669"/>
    <property type="project" value="UniProtKB-KW"/>
</dbReference>
<organism evidence="8 9">
    <name type="scientific">Dawidia soli</name>
    <dbReference type="NCBI Taxonomy" id="2782352"/>
    <lineage>
        <taxon>Bacteria</taxon>
        <taxon>Pseudomonadati</taxon>
        <taxon>Bacteroidota</taxon>
        <taxon>Cytophagia</taxon>
        <taxon>Cytophagales</taxon>
        <taxon>Chryseotaleaceae</taxon>
        <taxon>Dawidia</taxon>
    </lineage>
</organism>
<dbReference type="PANTHER" id="PTHR30518">
    <property type="entry name" value="ENDOLYTIC MUREIN TRANSGLYCOSYLASE"/>
    <property type="match status" value="1"/>
</dbReference>
<dbReference type="GO" id="GO:0008932">
    <property type="term" value="F:lytic endotransglycosylase activity"/>
    <property type="evidence" value="ECO:0007669"/>
    <property type="project" value="UniProtKB-UniRule"/>
</dbReference>
<dbReference type="HAMAP" id="MF_02065">
    <property type="entry name" value="MltG"/>
    <property type="match status" value="1"/>
</dbReference>
<keyword evidence="1 7" id="KW-1003">Cell membrane</keyword>
<keyword evidence="6 7" id="KW-0961">Cell wall biogenesis/degradation</keyword>
<evidence type="ECO:0000256" key="2">
    <source>
        <dbReference type="ARBA" id="ARBA00022692"/>
    </source>
</evidence>
<comment type="catalytic activity">
    <reaction evidence="7">
        <text>a peptidoglycan chain = a peptidoglycan chain with N-acetyl-1,6-anhydromuramyl-[peptide] at the reducing end + a peptidoglycan chain with N-acetylglucosamine at the non-reducing end.</text>
        <dbReference type="EC" id="4.2.2.29"/>
    </reaction>
</comment>
<proteinExistence type="inferred from homology"/>
<comment type="caution">
    <text evidence="8">The sequence shown here is derived from an EMBL/GenBank/DDBJ whole genome shotgun (WGS) entry which is preliminary data.</text>
</comment>
<evidence type="ECO:0000256" key="3">
    <source>
        <dbReference type="ARBA" id="ARBA00022989"/>
    </source>
</evidence>
<dbReference type="RefSeq" id="WP_254093237.1">
    <property type="nucleotide sequence ID" value="NZ_JAHESC010000053.1"/>
</dbReference>
<dbReference type="GO" id="GO:0005886">
    <property type="term" value="C:plasma membrane"/>
    <property type="evidence" value="ECO:0007669"/>
    <property type="project" value="UniProtKB-UniRule"/>
</dbReference>
<dbReference type="EC" id="4.2.2.29" evidence="7"/>